<dbReference type="RefSeq" id="WP_160064545.1">
    <property type="nucleotide sequence ID" value="NZ_WUYX01000027.1"/>
</dbReference>
<name>A0A6B0VKP1_9EURY</name>
<comment type="caution">
    <text evidence="2">The sequence shown here is derived from an EMBL/GenBank/DDBJ whole genome shotgun (WGS) entry which is preliminary data.</text>
</comment>
<protein>
    <submittedName>
        <fullName evidence="2">Uncharacterized protein</fullName>
    </submittedName>
</protein>
<feature type="compositionally biased region" description="Gly residues" evidence="1">
    <location>
        <begin position="31"/>
        <end position="51"/>
    </location>
</feature>
<proteinExistence type="predicted"/>
<dbReference type="OrthoDB" id="248140at2157"/>
<sequence length="259" mass="27341">MNRRKLLLASGVTLSTALAGCAGDADDEENGGGTGNGDDGNGGDDPNGNGNGDESTSEDEPEPDEDENGDEEESETADQPETQTFSGTGATVEEVAIEGGLTVVDAEHTGESNFQVRIYEGDGDEFGAGFVNAIGDYEGASADLLEGGTQTMDVEADGEWRLEVSQPRATEAEADELPQTMSGDTPDVIGPINFSGRHTAYGEHDGESNFQVRVYPEDGMFGEGVFNEIDEYEGETTFNHDGVGWVDVEADGTWTVEME</sequence>
<evidence type="ECO:0000256" key="1">
    <source>
        <dbReference type="SAM" id="MobiDB-lite"/>
    </source>
</evidence>
<feature type="region of interest" description="Disordered" evidence="1">
    <location>
        <begin position="20"/>
        <end position="90"/>
    </location>
</feature>
<dbReference type="EMBL" id="WUYX01000027">
    <property type="protein sequence ID" value="MXV62098.1"/>
    <property type="molecule type" value="Genomic_DNA"/>
</dbReference>
<dbReference type="Proteomes" id="UP000434101">
    <property type="component" value="Unassembled WGS sequence"/>
</dbReference>
<keyword evidence="3" id="KW-1185">Reference proteome</keyword>
<evidence type="ECO:0000313" key="2">
    <source>
        <dbReference type="EMBL" id="MXV62098.1"/>
    </source>
</evidence>
<dbReference type="PROSITE" id="PS51257">
    <property type="entry name" value="PROKAR_LIPOPROTEIN"/>
    <property type="match status" value="1"/>
</dbReference>
<feature type="compositionally biased region" description="Acidic residues" evidence="1">
    <location>
        <begin position="55"/>
        <end position="78"/>
    </location>
</feature>
<organism evidence="2 3">
    <name type="scientific">Natronorubrum halalkaliphilum</name>
    <dbReference type="NCBI Taxonomy" id="2691917"/>
    <lineage>
        <taxon>Archaea</taxon>
        <taxon>Methanobacteriati</taxon>
        <taxon>Methanobacteriota</taxon>
        <taxon>Stenosarchaea group</taxon>
        <taxon>Halobacteria</taxon>
        <taxon>Halobacteriales</taxon>
        <taxon>Natrialbaceae</taxon>
        <taxon>Natronorubrum</taxon>
    </lineage>
</organism>
<feature type="compositionally biased region" description="Polar residues" evidence="1">
    <location>
        <begin position="79"/>
        <end position="89"/>
    </location>
</feature>
<gene>
    <name evidence="2" type="ORF">GS429_08490</name>
</gene>
<reference evidence="2 3" key="1">
    <citation type="submission" date="2020-01" db="EMBL/GenBank/DDBJ databases">
        <title>Natronorubrum sp. JWXQ-INN 674 isolated from Inner Mongolia Autonomous Region of China.</title>
        <authorList>
            <person name="Xue Q."/>
        </authorList>
    </citation>
    <scope>NUCLEOTIDE SEQUENCE [LARGE SCALE GENOMIC DNA]</scope>
    <source>
        <strain evidence="2 3">JWXQ-INN-674</strain>
    </source>
</reference>
<accession>A0A6B0VKP1</accession>
<dbReference type="AlphaFoldDB" id="A0A6B0VKP1"/>
<evidence type="ECO:0000313" key="3">
    <source>
        <dbReference type="Proteomes" id="UP000434101"/>
    </source>
</evidence>